<feature type="domain" description="Amidohydrolase-related" evidence="2">
    <location>
        <begin position="4"/>
        <end position="275"/>
    </location>
</feature>
<dbReference type="Gene3D" id="3.20.20.140">
    <property type="entry name" value="Metal-dependent hydrolases"/>
    <property type="match status" value="1"/>
</dbReference>
<dbReference type="SUPFAM" id="SSF51556">
    <property type="entry name" value="Metallo-dependent hydrolases"/>
    <property type="match status" value="1"/>
</dbReference>
<dbReference type="EMBL" id="FZOU01000001">
    <property type="protein sequence ID" value="SNS46897.1"/>
    <property type="molecule type" value="Genomic_DNA"/>
</dbReference>
<dbReference type="InterPro" id="IPR052350">
    <property type="entry name" value="Metallo-dep_Lactonases"/>
</dbReference>
<protein>
    <submittedName>
        <fullName evidence="3">L-fuconolactonase</fullName>
    </submittedName>
</protein>
<keyword evidence="4" id="KW-1185">Reference proteome</keyword>
<name>A0A239EQH6_9BACT</name>
<comment type="similarity">
    <text evidence="1">Belongs to the metallo-dependent hydrolases superfamily.</text>
</comment>
<dbReference type="OrthoDB" id="5450317at2"/>
<dbReference type="RefSeq" id="WP_089407337.1">
    <property type="nucleotide sequence ID" value="NZ_FZOU01000001.1"/>
</dbReference>
<dbReference type="GO" id="GO:0016787">
    <property type="term" value="F:hydrolase activity"/>
    <property type="evidence" value="ECO:0007669"/>
    <property type="project" value="InterPro"/>
</dbReference>
<evidence type="ECO:0000259" key="2">
    <source>
        <dbReference type="Pfam" id="PF04909"/>
    </source>
</evidence>
<organism evidence="3 4">
    <name type="scientific">Granulicella rosea</name>
    <dbReference type="NCBI Taxonomy" id="474952"/>
    <lineage>
        <taxon>Bacteria</taxon>
        <taxon>Pseudomonadati</taxon>
        <taxon>Acidobacteriota</taxon>
        <taxon>Terriglobia</taxon>
        <taxon>Terriglobales</taxon>
        <taxon>Acidobacteriaceae</taxon>
        <taxon>Granulicella</taxon>
    </lineage>
</organism>
<evidence type="ECO:0000256" key="1">
    <source>
        <dbReference type="ARBA" id="ARBA00038310"/>
    </source>
</evidence>
<evidence type="ECO:0000313" key="3">
    <source>
        <dbReference type="EMBL" id="SNS46897.1"/>
    </source>
</evidence>
<dbReference type="InterPro" id="IPR006680">
    <property type="entry name" value="Amidohydro-rel"/>
</dbReference>
<gene>
    <name evidence="3" type="ORF">SAMN05421770_1011106</name>
</gene>
<dbReference type="Pfam" id="PF04909">
    <property type="entry name" value="Amidohydro_2"/>
    <property type="match status" value="1"/>
</dbReference>
<accession>A0A239EQH6</accession>
<sequence length="280" mass="31641">MLRIDAHHHLWRYDAREFAWLNEDMAALRRDFLTAELEDVLATAGVQAAVAVQARQSVLETKFLLQCARESAAICAVVGWAPLRSANLGAMLEEFADETKLVGLREIVQDQLRGFLEDEAFNRGVRELTARGLTYDLLIYDNQLDEATRFVRRHPNQRFVLDHAAKPRIAKGELEPWRTRLKELARAENVRCKLSGLATEADRSAWRAEDLQPYLDVCVEAFGTQRLMAGSDWPVCLVATGYAPWWALLDSFFAGFSTDERQDVFAKSAMAFYGIEGAQA</sequence>
<evidence type="ECO:0000313" key="4">
    <source>
        <dbReference type="Proteomes" id="UP000198356"/>
    </source>
</evidence>
<dbReference type="PANTHER" id="PTHR43569">
    <property type="entry name" value="AMIDOHYDROLASE"/>
    <property type="match status" value="1"/>
</dbReference>
<dbReference type="Proteomes" id="UP000198356">
    <property type="component" value="Unassembled WGS sequence"/>
</dbReference>
<proteinExistence type="inferred from homology"/>
<dbReference type="AlphaFoldDB" id="A0A239EQH6"/>
<dbReference type="InterPro" id="IPR032466">
    <property type="entry name" value="Metal_Hydrolase"/>
</dbReference>
<dbReference type="PANTHER" id="PTHR43569:SF2">
    <property type="entry name" value="AMIDOHYDROLASE-RELATED DOMAIN-CONTAINING PROTEIN"/>
    <property type="match status" value="1"/>
</dbReference>
<reference evidence="3 4" key="1">
    <citation type="submission" date="2017-06" db="EMBL/GenBank/DDBJ databases">
        <authorList>
            <person name="Kim H.J."/>
            <person name="Triplett B.A."/>
        </authorList>
    </citation>
    <scope>NUCLEOTIDE SEQUENCE [LARGE SCALE GENOMIC DNA]</scope>
    <source>
        <strain evidence="3 4">DSM 18704</strain>
    </source>
</reference>